<gene>
    <name evidence="2" type="ORF">E2C01_051829</name>
</gene>
<evidence type="ECO:0000313" key="3">
    <source>
        <dbReference type="Proteomes" id="UP000324222"/>
    </source>
</evidence>
<keyword evidence="3" id="KW-1185">Reference proteome</keyword>
<evidence type="ECO:0000256" key="1">
    <source>
        <dbReference type="SAM" id="MobiDB-lite"/>
    </source>
</evidence>
<sequence>MRQCQEATNLLAQGASKAGSCQRERFSLKPPDLARLFSLAEHFSATFTYAWNWRRERWEHSLHRSSAEHMAGRQDTQRECGSKASPRKHLLHPTQLRAAMATKGKVEMEAAKKRAQTKKAERSEKRRR</sequence>
<feature type="region of interest" description="Disordered" evidence="1">
    <location>
        <begin position="65"/>
        <end position="128"/>
    </location>
</feature>
<comment type="caution">
    <text evidence="2">The sequence shown here is derived from an EMBL/GenBank/DDBJ whole genome shotgun (WGS) entry which is preliminary data.</text>
</comment>
<feature type="compositionally biased region" description="Basic and acidic residues" evidence="1">
    <location>
        <begin position="104"/>
        <end position="128"/>
    </location>
</feature>
<protein>
    <submittedName>
        <fullName evidence="2">Uncharacterized protein</fullName>
    </submittedName>
</protein>
<dbReference type="Proteomes" id="UP000324222">
    <property type="component" value="Unassembled WGS sequence"/>
</dbReference>
<reference evidence="2 3" key="1">
    <citation type="submission" date="2019-05" db="EMBL/GenBank/DDBJ databases">
        <title>Another draft genome of Portunus trituberculatus and its Hox gene families provides insights of decapod evolution.</title>
        <authorList>
            <person name="Jeong J.-H."/>
            <person name="Song I."/>
            <person name="Kim S."/>
            <person name="Choi T."/>
            <person name="Kim D."/>
            <person name="Ryu S."/>
            <person name="Kim W."/>
        </authorList>
    </citation>
    <scope>NUCLEOTIDE SEQUENCE [LARGE SCALE GENOMIC DNA]</scope>
    <source>
        <tissue evidence="2">Muscle</tissue>
    </source>
</reference>
<name>A0A5B7GC21_PORTR</name>
<organism evidence="2 3">
    <name type="scientific">Portunus trituberculatus</name>
    <name type="common">Swimming crab</name>
    <name type="synonym">Neptunus trituberculatus</name>
    <dbReference type="NCBI Taxonomy" id="210409"/>
    <lineage>
        <taxon>Eukaryota</taxon>
        <taxon>Metazoa</taxon>
        <taxon>Ecdysozoa</taxon>
        <taxon>Arthropoda</taxon>
        <taxon>Crustacea</taxon>
        <taxon>Multicrustacea</taxon>
        <taxon>Malacostraca</taxon>
        <taxon>Eumalacostraca</taxon>
        <taxon>Eucarida</taxon>
        <taxon>Decapoda</taxon>
        <taxon>Pleocyemata</taxon>
        <taxon>Brachyura</taxon>
        <taxon>Eubrachyura</taxon>
        <taxon>Portunoidea</taxon>
        <taxon>Portunidae</taxon>
        <taxon>Portuninae</taxon>
        <taxon>Portunus</taxon>
    </lineage>
</organism>
<evidence type="ECO:0000313" key="2">
    <source>
        <dbReference type="EMBL" id="MPC57840.1"/>
    </source>
</evidence>
<proteinExistence type="predicted"/>
<dbReference type="AlphaFoldDB" id="A0A5B7GC21"/>
<accession>A0A5B7GC21</accession>
<dbReference type="EMBL" id="VSRR010015129">
    <property type="protein sequence ID" value="MPC57840.1"/>
    <property type="molecule type" value="Genomic_DNA"/>
</dbReference>
<feature type="compositionally biased region" description="Basic and acidic residues" evidence="1">
    <location>
        <begin position="65"/>
        <end position="81"/>
    </location>
</feature>